<evidence type="ECO:0000259" key="11">
    <source>
        <dbReference type="Pfam" id="PF00696"/>
    </source>
</evidence>
<comment type="pathway">
    <text evidence="1">Pyrimidine metabolism; CTP biosynthesis via de novo pathway; UDP from UMP (UMPK route): step 1/1.</text>
</comment>
<dbReference type="GO" id="GO:0005524">
    <property type="term" value="F:ATP binding"/>
    <property type="evidence" value="ECO:0007669"/>
    <property type="project" value="UniProtKB-KW"/>
</dbReference>
<reference evidence="12 13" key="1">
    <citation type="journal article" date="2016" name="Nat. Commun.">
        <title>Thousands of microbial genomes shed light on interconnected biogeochemical processes in an aquifer system.</title>
        <authorList>
            <person name="Anantharaman K."/>
            <person name="Brown C.T."/>
            <person name="Hug L.A."/>
            <person name="Sharon I."/>
            <person name="Castelle C.J."/>
            <person name="Probst A.J."/>
            <person name="Thomas B.C."/>
            <person name="Singh A."/>
            <person name="Wilkins M.J."/>
            <person name="Karaoz U."/>
            <person name="Brodie E.L."/>
            <person name="Williams K.H."/>
            <person name="Hubbard S.S."/>
            <person name="Banfield J.F."/>
        </authorList>
    </citation>
    <scope>NUCLEOTIDE SEQUENCE [LARGE SCALE GENOMIC DNA]</scope>
</reference>
<gene>
    <name evidence="12" type="ORF">A3B50_03180</name>
</gene>
<dbReference type="Gene3D" id="3.40.1160.10">
    <property type="entry name" value="Acetylglutamate kinase-like"/>
    <property type="match status" value="1"/>
</dbReference>
<dbReference type="Proteomes" id="UP000178558">
    <property type="component" value="Unassembled WGS sequence"/>
</dbReference>
<feature type="domain" description="Aspartate/glutamate/uridylate kinase" evidence="11">
    <location>
        <begin position="8"/>
        <end position="209"/>
    </location>
</feature>
<accession>A0A1F7J359</accession>
<comment type="caution">
    <text evidence="12">The sequence shown here is derived from an EMBL/GenBank/DDBJ whole genome shotgun (WGS) entry which is preliminary data.</text>
</comment>
<evidence type="ECO:0000313" key="13">
    <source>
        <dbReference type="Proteomes" id="UP000178558"/>
    </source>
</evidence>
<keyword evidence="9" id="KW-0665">Pyrimidine biosynthesis</keyword>
<evidence type="ECO:0000313" key="12">
    <source>
        <dbReference type="EMBL" id="OGK50053.1"/>
    </source>
</evidence>
<dbReference type="AlphaFoldDB" id="A0A1F7J359"/>
<dbReference type="PANTHER" id="PTHR42833:SF4">
    <property type="entry name" value="URIDYLATE KINASE PUMPKIN, CHLOROPLASTIC"/>
    <property type="match status" value="1"/>
</dbReference>
<sequence length="234" mass="26337">MKKTYSDTIIIKLGGSLIVPNGGLDVEYIKRFQALIRKQIAEKNRRFFLFIGGGRLSRHYRDAGAEVTGHKLPPEELDWLGIHATRLNAQLFRTIFMDIAHPNIIIDYDTIQKTDKPVLIAAGWKPGWSTDYDAVVLAQDYNIKTLVKMSNTDYVYDKDPNSHTDAKPFKKLSWDEYLGMVGEAWTPGRSLPVDPVGAKLAKEQGVKAIYVNGKDLANVEKVINQEDFVGTVLE</sequence>
<dbReference type="Pfam" id="PF00696">
    <property type="entry name" value="AA_kinase"/>
    <property type="match status" value="1"/>
</dbReference>
<evidence type="ECO:0000256" key="6">
    <source>
        <dbReference type="ARBA" id="ARBA00022741"/>
    </source>
</evidence>
<evidence type="ECO:0000256" key="5">
    <source>
        <dbReference type="ARBA" id="ARBA00022679"/>
    </source>
</evidence>
<evidence type="ECO:0000256" key="9">
    <source>
        <dbReference type="ARBA" id="ARBA00022975"/>
    </source>
</evidence>
<protein>
    <recommendedName>
        <fullName evidence="3">UMP kinase</fullName>
        <ecNumber evidence="3">2.7.4.22</ecNumber>
    </recommendedName>
    <alternativeName>
        <fullName evidence="10">Uridine monophosphate kinase</fullName>
    </alternativeName>
</protein>
<keyword evidence="5" id="KW-0808">Transferase</keyword>
<evidence type="ECO:0000256" key="2">
    <source>
        <dbReference type="ARBA" id="ARBA00007614"/>
    </source>
</evidence>
<name>A0A1F7J359_9BACT</name>
<dbReference type="GO" id="GO:0006225">
    <property type="term" value="P:UDP biosynthetic process"/>
    <property type="evidence" value="ECO:0007669"/>
    <property type="project" value="TreeGrafter"/>
</dbReference>
<dbReference type="GO" id="GO:0033862">
    <property type="term" value="F:UMP kinase activity"/>
    <property type="evidence" value="ECO:0007669"/>
    <property type="project" value="UniProtKB-EC"/>
</dbReference>
<evidence type="ECO:0000256" key="1">
    <source>
        <dbReference type="ARBA" id="ARBA00004791"/>
    </source>
</evidence>
<evidence type="ECO:0000256" key="3">
    <source>
        <dbReference type="ARBA" id="ARBA00012899"/>
    </source>
</evidence>
<keyword evidence="4" id="KW-0963">Cytoplasm</keyword>
<keyword evidence="8" id="KW-0067">ATP-binding</keyword>
<evidence type="ECO:0000256" key="8">
    <source>
        <dbReference type="ARBA" id="ARBA00022840"/>
    </source>
</evidence>
<dbReference type="InterPro" id="IPR036393">
    <property type="entry name" value="AceGlu_kinase-like_sf"/>
</dbReference>
<dbReference type="SUPFAM" id="SSF53633">
    <property type="entry name" value="Carbamate kinase-like"/>
    <property type="match status" value="1"/>
</dbReference>
<comment type="similarity">
    <text evidence="2">Belongs to the UMP kinase family.</text>
</comment>
<evidence type="ECO:0000256" key="4">
    <source>
        <dbReference type="ARBA" id="ARBA00022490"/>
    </source>
</evidence>
<organism evidence="12 13">
    <name type="scientific">Candidatus Roizmanbacteria bacterium RIFCSPLOWO2_01_FULL_40_42</name>
    <dbReference type="NCBI Taxonomy" id="1802066"/>
    <lineage>
        <taxon>Bacteria</taxon>
        <taxon>Candidatus Roizmaniibacteriota</taxon>
    </lineage>
</organism>
<dbReference type="EC" id="2.7.4.22" evidence="3"/>
<dbReference type="InterPro" id="IPR011818">
    <property type="entry name" value="Uridylate_kinase_arch/spir"/>
</dbReference>
<dbReference type="InterPro" id="IPR001048">
    <property type="entry name" value="Asp/Glu/Uridylate_kinase"/>
</dbReference>
<proteinExistence type="inferred from homology"/>
<dbReference type="NCBIfam" id="TIGR02076">
    <property type="entry name" value="pyrH_arch"/>
    <property type="match status" value="1"/>
</dbReference>
<evidence type="ECO:0000256" key="7">
    <source>
        <dbReference type="ARBA" id="ARBA00022777"/>
    </source>
</evidence>
<dbReference type="EMBL" id="MGAQ01000021">
    <property type="protein sequence ID" value="OGK50053.1"/>
    <property type="molecule type" value="Genomic_DNA"/>
</dbReference>
<keyword evidence="7 12" id="KW-0418">Kinase</keyword>
<dbReference type="PANTHER" id="PTHR42833">
    <property type="entry name" value="URIDYLATE KINASE"/>
    <property type="match status" value="1"/>
</dbReference>
<evidence type="ECO:0000256" key="10">
    <source>
        <dbReference type="ARBA" id="ARBA00032092"/>
    </source>
</evidence>
<keyword evidence="6" id="KW-0547">Nucleotide-binding</keyword>